<feature type="transmembrane region" description="Helical" evidence="1">
    <location>
        <begin position="76"/>
        <end position="94"/>
    </location>
</feature>
<dbReference type="EMBL" id="FKLO01000016">
    <property type="protein sequence ID" value="SAM57397.1"/>
    <property type="molecule type" value="Genomic_DNA"/>
</dbReference>
<name>A0A1C3H2F8_9GAMM</name>
<dbReference type="AlphaFoldDB" id="A0A1C3H2F8"/>
<reference evidence="3" key="1">
    <citation type="submission" date="2016-04" db="EMBL/GenBank/DDBJ databases">
        <authorList>
            <person name="Tagini F."/>
        </authorList>
    </citation>
    <scope>NUCLEOTIDE SEQUENCE [LARGE SCALE GENOMIC DNA]</scope>
    <source>
        <strain evidence="3">CHUV0807</strain>
    </source>
</reference>
<evidence type="ECO:0000313" key="3">
    <source>
        <dbReference type="Proteomes" id="UP000190837"/>
    </source>
</evidence>
<keyword evidence="1" id="KW-0812">Transmembrane</keyword>
<keyword evidence="1" id="KW-0472">Membrane</keyword>
<feature type="transmembrane region" description="Helical" evidence="1">
    <location>
        <begin position="141"/>
        <end position="170"/>
    </location>
</feature>
<dbReference type="Proteomes" id="UP000190837">
    <property type="component" value="Unassembled WGS sequence"/>
</dbReference>
<proteinExistence type="predicted"/>
<dbReference type="RefSeq" id="WP_079539084.1">
    <property type="nucleotide sequence ID" value="NZ_CP171111.1"/>
</dbReference>
<organism evidence="2 3">
    <name type="scientific">Cardiobacterium hominis</name>
    <dbReference type="NCBI Taxonomy" id="2718"/>
    <lineage>
        <taxon>Bacteria</taxon>
        <taxon>Pseudomonadati</taxon>
        <taxon>Pseudomonadota</taxon>
        <taxon>Gammaproteobacteria</taxon>
        <taxon>Cardiobacteriales</taxon>
        <taxon>Cardiobacteriaceae</taxon>
        <taxon>Cardiobacterium</taxon>
    </lineage>
</organism>
<gene>
    <name evidence="2" type="ORF">CHUV0807_0281</name>
</gene>
<evidence type="ECO:0000256" key="1">
    <source>
        <dbReference type="SAM" id="Phobius"/>
    </source>
</evidence>
<accession>A0A1C3H2F8</accession>
<protein>
    <submittedName>
        <fullName evidence="2">Uncharacterized protein</fullName>
    </submittedName>
</protein>
<keyword evidence="1" id="KW-1133">Transmembrane helix</keyword>
<feature type="transmembrane region" description="Helical" evidence="1">
    <location>
        <begin position="103"/>
        <end position="121"/>
    </location>
</feature>
<evidence type="ECO:0000313" key="2">
    <source>
        <dbReference type="EMBL" id="SAM57397.1"/>
    </source>
</evidence>
<sequence>MLKKPLPLAALLILTNALYLWMANRTLPTLQVFAGGLPPLDMLPFGYAPDYPARLFAALGEAGRAYYRVPQLVLDSLYPLLFALTYANLLAVLLRKNFRPQRWFALLCALPVCSAVCDWLENAATFTMLRQYPDITPALAGAGSIFATLKTLTGFLTLAGILLLILRWLWRYYQVRRG</sequence>